<dbReference type="GeneID" id="24920206"/>
<dbReference type="GO" id="GO:0008233">
    <property type="term" value="F:peptidase activity"/>
    <property type="evidence" value="ECO:0007669"/>
    <property type="project" value="UniProtKB-UniRule"/>
</dbReference>
<dbReference type="GO" id="GO:0045047">
    <property type="term" value="P:protein targeting to ER"/>
    <property type="evidence" value="ECO:0007669"/>
    <property type="project" value="TreeGrafter"/>
</dbReference>
<keyword evidence="4 9" id="KW-0812">Transmembrane</keyword>
<dbReference type="PANTHER" id="PTHR13085:SF0">
    <property type="entry name" value="SIGNAL PEPTIDASE COMPLEX SUBUNIT 2"/>
    <property type="match status" value="1"/>
</dbReference>
<dbReference type="OrthoDB" id="199544at2759"/>
<comment type="function">
    <text evidence="8 9">Component of the signal peptidase complex (SPC) which catalyzes the cleavage of N-terminal signal sequences from nascent proteins as they are translocated into the lumen of the endoplasmic reticulum. Enhances the enzymatic activity of SPC and facilitates the interactions between different components of the translocation site.</text>
</comment>
<dbReference type="GO" id="GO:0006465">
    <property type="term" value="P:signal peptide processing"/>
    <property type="evidence" value="ECO:0007669"/>
    <property type="project" value="UniProtKB-UniRule"/>
</dbReference>
<comment type="similarity">
    <text evidence="2 9">Belongs to the SPCS2 family.</text>
</comment>
<evidence type="ECO:0000256" key="7">
    <source>
        <dbReference type="ARBA" id="ARBA00023136"/>
    </source>
</evidence>
<reference evidence="10" key="1">
    <citation type="submission" date="2010-02" db="EMBL/GenBank/DDBJ databases">
        <title>Sequencing and annotation of the Blastocystis hominis genome.</title>
        <authorList>
            <person name="Wincker P."/>
        </authorList>
    </citation>
    <scope>NUCLEOTIDE SEQUENCE</scope>
    <source>
        <strain evidence="10">Singapore isolate B</strain>
    </source>
</reference>
<keyword evidence="7 9" id="KW-0472">Membrane</keyword>
<evidence type="ECO:0000313" key="11">
    <source>
        <dbReference type="Proteomes" id="UP000008312"/>
    </source>
</evidence>
<evidence type="ECO:0000256" key="9">
    <source>
        <dbReference type="RuleBase" id="RU368033"/>
    </source>
</evidence>
<evidence type="ECO:0000256" key="3">
    <source>
        <dbReference type="ARBA" id="ARBA00017057"/>
    </source>
</evidence>
<dbReference type="AlphaFoldDB" id="D8M561"/>
<evidence type="ECO:0000256" key="8">
    <source>
        <dbReference type="ARBA" id="ARBA00045608"/>
    </source>
</evidence>
<comment type="subcellular location">
    <subcellularLocation>
        <location evidence="1 9">Endoplasmic reticulum membrane</location>
        <topology evidence="1 9">Multi-pass membrane protein</topology>
    </subcellularLocation>
</comment>
<dbReference type="PANTHER" id="PTHR13085">
    <property type="entry name" value="MICROSOMAL SIGNAL PEPTIDASE 25 KDA SUBUNIT"/>
    <property type="match status" value="1"/>
</dbReference>
<evidence type="ECO:0000256" key="6">
    <source>
        <dbReference type="ARBA" id="ARBA00022989"/>
    </source>
</evidence>
<keyword evidence="5 9" id="KW-0256">Endoplasmic reticulum</keyword>
<dbReference type="RefSeq" id="XP_012897214.1">
    <property type="nucleotide sequence ID" value="XM_013041760.1"/>
</dbReference>
<accession>D8M561</accession>
<dbReference type="Proteomes" id="UP000008312">
    <property type="component" value="Unassembled WGS sequence"/>
</dbReference>
<evidence type="ECO:0000313" key="10">
    <source>
        <dbReference type="EMBL" id="CBK23166.2"/>
    </source>
</evidence>
<evidence type="ECO:0000256" key="4">
    <source>
        <dbReference type="ARBA" id="ARBA00022692"/>
    </source>
</evidence>
<protein>
    <recommendedName>
        <fullName evidence="3 9">Signal peptidase complex subunit 2</fullName>
    </recommendedName>
</protein>
<dbReference type="InterPro" id="IPR009582">
    <property type="entry name" value="Spc2/SPCS2"/>
</dbReference>
<feature type="transmembrane region" description="Helical" evidence="9">
    <location>
        <begin position="75"/>
        <end position="97"/>
    </location>
</feature>
<name>D8M561_BLAHO</name>
<evidence type="ECO:0000256" key="1">
    <source>
        <dbReference type="ARBA" id="ARBA00004477"/>
    </source>
</evidence>
<sequence>MTIKHKEEIFITELGDNKVMKQAVDNVFIDAFTENEVKPNFVYDGLLYIVRLIYVCCGFASYFMYKDFFSGKVMILILCILYYVLCGVDYIINFFLIRDCFLIGSLPSGSKYCGATDFRVSSVSGFGEPQYTMTVSAQLGSQRVVYTYTKPIANFFEKSGLLRSDIVSSETKQIMEAFRTLLKETHAKKSD</sequence>
<gene>
    <name evidence="10" type="ORF">GSBLH_T00003086001</name>
</gene>
<proteinExistence type="inferred from homology"/>
<evidence type="ECO:0000256" key="2">
    <source>
        <dbReference type="ARBA" id="ARBA00007324"/>
    </source>
</evidence>
<keyword evidence="11" id="KW-1185">Reference proteome</keyword>
<evidence type="ECO:0000256" key="5">
    <source>
        <dbReference type="ARBA" id="ARBA00022824"/>
    </source>
</evidence>
<dbReference type="EMBL" id="FN668656">
    <property type="protein sequence ID" value="CBK23166.2"/>
    <property type="molecule type" value="Genomic_DNA"/>
</dbReference>
<dbReference type="Pfam" id="PF06703">
    <property type="entry name" value="SPC25"/>
    <property type="match status" value="1"/>
</dbReference>
<organism evidence="10">
    <name type="scientific">Blastocystis hominis</name>
    <dbReference type="NCBI Taxonomy" id="12968"/>
    <lineage>
        <taxon>Eukaryota</taxon>
        <taxon>Sar</taxon>
        <taxon>Stramenopiles</taxon>
        <taxon>Bigyra</taxon>
        <taxon>Opalozoa</taxon>
        <taxon>Opalinata</taxon>
        <taxon>Blastocystidae</taxon>
        <taxon>Blastocystis</taxon>
    </lineage>
</organism>
<dbReference type="GO" id="GO:0005787">
    <property type="term" value="C:signal peptidase complex"/>
    <property type="evidence" value="ECO:0007669"/>
    <property type="project" value="UniProtKB-UniRule"/>
</dbReference>
<feature type="transmembrane region" description="Helical" evidence="9">
    <location>
        <begin position="45"/>
        <end position="63"/>
    </location>
</feature>
<keyword evidence="6 9" id="KW-1133">Transmembrane helix</keyword>
<dbReference type="InParanoid" id="D8M561"/>